<gene>
    <name evidence="2" type="ORF">COU46_00275</name>
</gene>
<proteinExistence type="predicted"/>
<sequence>MVFFLYNIYMPLTWRGKRQLFYYSIFAVFVFILIVGFIFYFKPAPTCFDGKQNQGEGGVDCGGPCEKGCLGQVSNPTVLWTRFFKTGDTTYDIAALIDNPNIFAGSGEFHYRLKLHDKDNILIAIRDGVTFINPQERFVIFESEVQTARRIPVSASIELDQVDWQRIEMAKPLVEAYGYKFTTHPYGIFDVTLRNGDIFPVKNIEVVVVLFDDSRNASGVSRTKIDLIEGESERKVGFSWPVAFDRIPASVEVYIRKIP</sequence>
<comment type="caution">
    <text evidence="2">The sequence shown here is derived from an EMBL/GenBank/DDBJ whole genome shotgun (WGS) entry which is preliminary data.</text>
</comment>
<evidence type="ECO:0000256" key="1">
    <source>
        <dbReference type="SAM" id="Phobius"/>
    </source>
</evidence>
<evidence type="ECO:0000313" key="2">
    <source>
        <dbReference type="EMBL" id="PIR70662.1"/>
    </source>
</evidence>
<protein>
    <submittedName>
        <fullName evidence="2">Uncharacterized protein</fullName>
    </submittedName>
</protein>
<evidence type="ECO:0000313" key="3">
    <source>
        <dbReference type="Proteomes" id="UP000229383"/>
    </source>
</evidence>
<organism evidence="2 3">
    <name type="scientific">Candidatus Niyogibacteria bacterium CG10_big_fil_rev_8_21_14_0_10_42_19</name>
    <dbReference type="NCBI Taxonomy" id="1974725"/>
    <lineage>
        <taxon>Bacteria</taxon>
        <taxon>Candidatus Niyogiibacteriota</taxon>
    </lineage>
</organism>
<keyword evidence="1" id="KW-0472">Membrane</keyword>
<dbReference type="EMBL" id="PFCN01000004">
    <property type="protein sequence ID" value="PIR70662.1"/>
    <property type="molecule type" value="Genomic_DNA"/>
</dbReference>
<dbReference type="AlphaFoldDB" id="A0A2H0TGK2"/>
<keyword evidence="1" id="KW-0812">Transmembrane</keyword>
<feature type="transmembrane region" description="Helical" evidence="1">
    <location>
        <begin position="20"/>
        <end position="41"/>
    </location>
</feature>
<keyword evidence="1" id="KW-1133">Transmembrane helix</keyword>
<name>A0A2H0TGK2_9BACT</name>
<accession>A0A2H0TGK2</accession>
<dbReference type="Proteomes" id="UP000229383">
    <property type="component" value="Unassembled WGS sequence"/>
</dbReference>
<reference evidence="3" key="1">
    <citation type="submission" date="2017-09" db="EMBL/GenBank/DDBJ databases">
        <title>Depth-based differentiation of microbial function through sediment-hosted aquifers and enrichment of novel symbionts in the deep terrestrial subsurface.</title>
        <authorList>
            <person name="Probst A.J."/>
            <person name="Ladd B."/>
            <person name="Jarett J.K."/>
            <person name="Geller-Mcgrath D.E."/>
            <person name="Sieber C.M.K."/>
            <person name="Emerson J.B."/>
            <person name="Anantharaman K."/>
            <person name="Thomas B.C."/>
            <person name="Malmstrom R."/>
            <person name="Stieglmeier M."/>
            <person name="Klingl A."/>
            <person name="Woyke T."/>
            <person name="Ryan C.M."/>
            <person name="Banfield J.F."/>
        </authorList>
    </citation>
    <scope>NUCLEOTIDE SEQUENCE [LARGE SCALE GENOMIC DNA]</scope>
</reference>